<comment type="caution">
    <text evidence="2">The sequence shown here is derived from an EMBL/GenBank/DDBJ whole genome shotgun (WGS) entry which is preliminary data.</text>
</comment>
<evidence type="ECO:0000313" key="4">
    <source>
        <dbReference type="Proteomes" id="UP000324748"/>
    </source>
</evidence>
<evidence type="ECO:0000313" key="5">
    <source>
        <dbReference type="Proteomes" id="UP000325313"/>
    </source>
</evidence>
<feature type="compositionally biased region" description="Basic and acidic residues" evidence="1">
    <location>
        <begin position="24"/>
        <end position="34"/>
    </location>
</feature>
<dbReference type="AlphaFoldDB" id="A0A5B0MA77"/>
<feature type="region of interest" description="Disordered" evidence="1">
    <location>
        <begin position="20"/>
        <end position="39"/>
    </location>
</feature>
<proteinExistence type="predicted"/>
<evidence type="ECO:0000313" key="3">
    <source>
        <dbReference type="EMBL" id="KAA1090696.1"/>
    </source>
</evidence>
<reference evidence="4 5" key="1">
    <citation type="submission" date="2019-05" db="EMBL/GenBank/DDBJ databases">
        <title>Emergence of the Ug99 lineage of the wheat stem rust pathogen through somatic hybridization.</title>
        <authorList>
            <person name="Li F."/>
            <person name="Upadhyaya N.M."/>
            <person name="Sperschneider J."/>
            <person name="Matny O."/>
            <person name="Nguyen-Phuc H."/>
            <person name="Mago R."/>
            <person name="Raley C."/>
            <person name="Miller M.E."/>
            <person name="Silverstein K.A.T."/>
            <person name="Henningsen E."/>
            <person name="Hirsch C.D."/>
            <person name="Visser B."/>
            <person name="Pretorius Z.A."/>
            <person name="Steffenson B.J."/>
            <person name="Schwessinger B."/>
            <person name="Dodds P.N."/>
            <person name="Figueroa M."/>
        </authorList>
    </citation>
    <scope>NUCLEOTIDE SEQUENCE [LARGE SCALE GENOMIC DNA]</scope>
    <source>
        <strain evidence="3">21-0</strain>
        <strain evidence="2 5">Ug99</strain>
    </source>
</reference>
<name>A0A5B0MA77_PUCGR</name>
<dbReference type="EMBL" id="VSWC01000092">
    <property type="protein sequence ID" value="KAA1090696.1"/>
    <property type="molecule type" value="Genomic_DNA"/>
</dbReference>
<protein>
    <submittedName>
        <fullName evidence="2">Uncharacterized protein</fullName>
    </submittedName>
</protein>
<sequence>MISQRAEARSRLLSLAAGMARRLNRPDSPERSLGDFRTPPQTSAYLPIVFFDLQLTRPPSVFRDGKSLDDGVEDRSQYGNMSDRLKGTRFTSHLLRPSPPWPQP</sequence>
<accession>A0A5B0MA77</accession>
<dbReference type="Proteomes" id="UP000325313">
    <property type="component" value="Unassembled WGS sequence"/>
</dbReference>
<evidence type="ECO:0000313" key="2">
    <source>
        <dbReference type="EMBL" id="KAA1074087.1"/>
    </source>
</evidence>
<evidence type="ECO:0000256" key="1">
    <source>
        <dbReference type="SAM" id="MobiDB-lite"/>
    </source>
</evidence>
<keyword evidence="4" id="KW-1185">Reference proteome</keyword>
<organism evidence="2 5">
    <name type="scientific">Puccinia graminis f. sp. tritici</name>
    <dbReference type="NCBI Taxonomy" id="56615"/>
    <lineage>
        <taxon>Eukaryota</taxon>
        <taxon>Fungi</taxon>
        <taxon>Dikarya</taxon>
        <taxon>Basidiomycota</taxon>
        <taxon>Pucciniomycotina</taxon>
        <taxon>Pucciniomycetes</taxon>
        <taxon>Pucciniales</taxon>
        <taxon>Pucciniaceae</taxon>
        <taxon>Puccinia</taxon>
    </lineage>
</organism>
<dbReference type="Proteomes" id="UP000324748">
    <property type="component" value="Unassembled WGS sequence"/>
</dbReference>
<dbReference type="EMBL" id="VDEP01000473">
    <property type="protein sequence ID" value="KAA1074087.1"/>
    <property type="molecule type" value="Genomic_DNA"/>
</dbReference>
<gene>
    <name evidence="3" type="ORF">PGT21_010988</name>
    <name evidence="2" type="ORF">PGTUg99_015433</name>
</gene>